<dbReference type="GO" id="GO:0017004">
    <property type="term" value="P:cytochrome complex assembly"/>
    <property type="evidence" value="ECO:0007669"/>
    <property type="project" value="UniProtKB-KW"/>
</dbReference>
<evidence type="ECO:0000259" key="6">
    <source>
        <dbReference type="PROSITE" id="PS51352"/>
    </source>
</evidence>
<sequence length="184" mass="21063">MKKLVLFIPLALFLVMGAFLYKGLYLNPQKLESALEGKPVPTFELETLEDPKKMITNEDLKGEVSLLNVWATWCPSCKYEHPFLMRLARQKLLPIYGVNYRDERALALREFMREGDPYTANIYDKDGRLGLDLGVYGAPESYIVDHNGVIRFRYAGPIDSKVWAETLLPMIEELQLEASKDQSS</sequence>
<evidence type="ECO:0000313" key="7">
    <source>
        <dbReference type="EMBL" id="GGI92817.1"/>
    </source>
</evidence>
<dbReference type="InterPro" id="IPR017937">
    <property type="entry name" value="Thioredoxin_CS"/>
</dbReference>
<protein>
    <submittedName>
        <fullName evidence="7">Thiol:disulfide interchange protein</fullName>
    </submittedName>
</protein>
<dbReference type="NCBIfam" id="TIGR00385">
    <property type="entry name" value="dsbE"/>
    <property type="match status" value="1"/>
</dbReference>
<dbReference type="Gene3D" id="3.40.30.10">
    <property type="entry name" value="Glutaredoxin"/>
    <property type="match status" value="1"/>
</dbReference>
<dbReference type="InterPro" id="IPR013766">
    <property type="entry name" value="Thioredoxin_domain"/>
</dbReference>
<dbReference type="SUPFAM" id="SSF52833">
    <property type="entry name" value="Thioredoxin-like"/>
    <property type="match status" value="1"/>
</dbReference>
<dbReference type="Pfam" id="PF08534">
    <property type="entry name" value="Redoxin"/>
    <property type="match status" value="1"/>
</dbReference>
<evidence type="ECO:0000256" key="1">
    <source>
        <dbReference type="ARBA" id="ARBA00004383"/>
    </source>
</evidence>
<comment type="caution">
    <text evidence="7">The sequence shown here is derived from an EMBL/GenBank/DDBJ whole genome shotgun (WGS) entry which is preliminary data.</text>
</comment>
<dbReference type="PANTHER" id="PTHR42852">
    <property type="entry name" value="THIOL:DISULFIDE INTERCHANGE PROTEIN DSBE"/>
    <property type="match status" value="1"/>
</dbReference>
<dbReference type="Proteomes" id="UP000613743">
    <property type="component" value="Unassembled WGS sequence"/>
</dbReference>
<keyword evidence="4" id="KW-1015">Disulfide bond</keyword>
<dbReference type="InterPro" id="IPR013740">
    <property type="entry name" value="Redoxin"/>
</dbReference>
<dbReference type="InterPro" id="IPR050553">
    <property type="entry name" value="Thioredoxin_ResA/DsbE_sf"/>
</dbReference>
<feature type="domain" description="Thioredoxin" evidence="6">
    <location>
        <begin position="34"/>
        <end position="176"/>
    </location>
</feature>
<keyword evidence="3" id="KW-0201">Cytochrome c-type biogenesis</keyword>
<comment type="similarity">
    <text evidence="2">Belongs to the thioredoxin family. DsbE subfamily.</text>
</comment>
<evidence type="ECO:0000256" key="5">
    <source>
        <dbReference type="ARBA" id="ARBA00023284"/>
    </source>
</evidence>
<comment type="subcellular location">
    <subcellularLocation>
        <location evidence="1">Cell inner membrane</location>
        <topology evidence="1">Single-pass membrane protein</topology>
        <orientation evidence="1">Periplasmic side</orientation>
    </subcellularLocation>
</comment>
<dbReference type="InterPro" id="IPR036249">
    <property type="entry name" value="Thioredoxin-like_sf"/>
</dbReference>
<name>A0A917NFG7_9GAMM</name>
<evidence type="ECO:0000256" key="3">
    <source>
        <dbReference type="ARBA" id="ARBA00022748"/>
    </source>
</evidence>
<reference evidence="7" key="2">
    <citation type="submission" date="2020-09" db="EMBL/GenBank/DDBJ databases">
        <authorList>
            <person name="Sun Q."/>
            <person name="Ohkuma M."/>
        </authorList>
    </citation>
    <scope>NUCLEOTIDE SEQUENCE</scope>
    <source>
        <strain evidence="7">JCM 30804</strain>
    </source>
</reference>
<dbReference type="EMBL" id="BMPZ01000016">
    <property type="protein sequence ID" value="GGI92817.1"/>
    <property type="molecule type" value="Genomic_DNA"/>
</dbReference>
<dbReference type="RefSeq" id="WP_188922961.1">
    <property type="nucleotide sequence ID" value="NZ_BMPZ01000016.1"/>
</dbReference>
<reference evidence="7" key="1">
    <citation type="journal article" date="2014" name="Int. J. Syst. Evol. Microbiol.">
        <title>Complete genome sequence of Corynebacterium casei LMG S-19264T (=DSM 44701T), isolated from a smear-ripened cheese.</title>
        <authorList>
            <consortium name="US DOE Joint Genome Institute (JGI-PGF)"/>
            <person name="Walter F."/>
            <person name="Albersmeier A."/>
            <person name="Kalinowski J."/>
            <person name="Ruckert C."/>
        </authorList>
    </citation>
    <scope>NUCLEOTIDE SEQUENCE</scope>
    <source>
        <strain evidence="7">JCM 30804</strain>
    </source>
</reference>
<evidence type="ECO:0000256" key="4">
    <source>
        <dbReference type="ARBA" id="ARBA00023157"/>
    </source>
</evidence>
<dbReference type="PROSITE" id="PS00194">
    <property type="entry name" value="THIOREDOXIN_1"/>
    <property type="match status" value="1"/>
</dbReference>
<dbReference type="PROSITE" id="PS51352">
    <property type="entry name" value="THIOREDOXIN_2"/>
    <property type="match status" value="1"/>
</dbReference>
<accession>A0A917NFG7</accession>
<dbReference type="GO" id="GO:0005886">
    <property type="term" value="C:plasma membrane"/>
    <property type="evidence" value="ECO:0007669"/>
    <property type="project" value="UniProtKB-SubCell"/>
</dbReference>
<keyword evidence="8" id="KW-1185">Reference proteome</keyword>
<dbReference type="PANTHER" id="PTHR42852:SF6">
    <property type="entry name" value="THIOL:DISULFIDE INTERCHANGE PROTEIN DSBE"/>
    <property type="match status" value="1"/>
</dbReference>
<evidence type="ECO:0000313" key="8">
    <source>
        <dbReference type="Proteomes" id="UP000613743"/>
    </source>
</evidence>
<dbReference type="GO" id="GO:0030288">
    <property type="term" value="C:outer membrane-bounded periplasmic space"/>
    <property type="evidence" value="ECO:0007669"/>
    <property type="project" value="InterPro"/>
</dbReference>
<gene>
    <name evidence="7" type="primary">ccmG</name>
    <name evidence="7" type="ORF">GCM10009332_32640</name>
</gene>
<proteinExistence type="inferred from homology"/>
<keyword evidence="5" id="KW-0676">Redox-active center</keyword>
<evidence type="ECO:0000256" key="2">
    <source>
        <dbReference type="ARBA" id="ARBA00007758"/>
    </source>
</evidence>
<dbReference type="CDD" id="cd03010">
    <property type="entry name" value="TlpA_like_DsbE"/>
    <property type="match status" value="1"/>
</dbReference>
<dbReference type="GO" id="GO:0015036">
    <property type="term" value="F:disulfide oxidoreductase activity"/>
    <property type="evidence" value="ECO:0007669"/>
    <property type="project" value="InterPro"/>
</dbReference>
<organism evidence="7 8">
    <name type="scientific">Shewanella gelidii</name>
    <dbReference type="NCBI Taxonomy" id="1642821"/>
    <lineage>
        <taxon>Bacteria</taxon>
        <taxon>Pseudomonadati</taxon>
        <taxon>Pseudomonadota</taxon>
        <taxon>Gammaproteobacteria</taxon>
        <taxon>Alteromonadales</taxon>
        <taxon>Shewanellaceae</taxon>
        <taxon>Shewanella</taxon>
    </lineage>
</organism>
<dbReference type="AlphaFoldDB" id="A0A917NFG7"/>
<dbReference type="InterPro" id="IPR004799">
    <property type="entry name" value="Periplasmic_diS_OxRdtase_DsbE"/>
</dbReference>